<dbReference type="GO" id="GO:0016020">
    <property type="term" value="C:membrane"/>
    <property type="evidence" value="ECO:0007669"/>
    <property type="project" value="UniProtKB-SubCell"/>
</dbReference>
<feature type="binding site" evidence="6">
    <location>
        <position position="216"/>
    </location>
    <ligand>
        <name>Zn(2+)</name>
        <dbReference type="ChEBI" id="CHEBI:29105"/>
    </ligand>
</feature>
<feature type="transmembrane region" description="Helical" evidence="7">
    <location>
        <begin position="69"/>
        <end position="91"/>
    </location>
</feature>
<accession>A0A1I8GR06</accession>
<comment type="similarity">
    <text evidence="2">Belongs to the ADIPOR family.</text>
</comment>
<keyword evidence="6" id="KW-0862">Zinc</keyword>
<proteinExistence type="inferred from homology"/>
<evidence type="ECO:0000256" key="5">
    <source>
        <dbReference type="ARBA" id="ARBA00023136"/>
    </source>
</evidence>
<evidence type="ECO:0000313" key="10">
    <source>
        <dbReference type="WBParaSite" id="maker-uti_cns_0004117-snap-gene-0.13-mRNA-1"/>
    </source>
</evidence>
<evidence type="ECO:0000313" key="9">
    <source>
        <dbReference type="WBParaSite" id="maker-uti_cns_0002722-snap-gene-0.10-mRNA-1"/>
    </source>
</evidence>
<evidence type="ECO:0000313" key="8">
    <source>
        <dbReference type="Proteomes" id="UP000095280"/>
    </source>
</evidence>
<evidence type="ECO:0000256" key="1">
    <source>
        <dbReference type="ARBA" id="ARBA00004141"/>
    </source>
</evidence>
<keyword evidence="4 7" id="KW-1133">Transmembrane helix</keyword>
<organism evidence="8 9">
    <name type="scientific">Macrostomum lignano</name>
    <dbReference type="NCBI Taxonomy" id="282301"/>
    <lineage>
        <taxon>Eukaryota</taxon>
        <taxon>Metazoa</taxon>
        <taxon>Spiralia</taxon>
        <taxon>Lophotrochozoa</taxon>
        <taxon>Platyhelminthes</taxon>
        <taxon>Rhabditophora</taxon>
        <taxon>Macrostomorpha</taxon>
        <taxon>Macrostomida</taxon>
        <taxon>Macrostomidae</taxon>
        <taxon>Macrostomum</taxon>
    </lineage>
</organism>
<dbReference type="PANTHER" id="PTHR20855">
    <property type="entry name" value="ADIPOR/PROGESTIN RECEPTOR-RELATED"/>
    <property type="match status" value="1"/>
</dbReference>
<evidence type="ECO:0000256" key="4">
    <source>
        <dbReference type="ARBA" id="ARBA00022989"/>
    </source>
</evidence>
<feature type="transmembrane region" description="Helical" evidence="7">
    <location>
        <begin position="139"/>
        <end position="156"/>
    </location>
</feature>
<dbReference type="Pfam" id="PF03006">
    <property type="entry name" value="HlyIII"/>
    <property type="match status" value="1"/>
</dbReference>
<feature type="transmembrane region" description="Helical" evidence="7">
    <location>
        <begin position="218"/>
        <end position="239"/>
    </location>
</feature>
<dbReference type="InterPro" id="IPR004254">
    <property type="entry name" value="AdipoR/HlyIII-related"/>
</dbReference>
<evidence type="ECO:0000256" key="6">
    <source>
        <dbReference type="PIRSR" id="PIRSR604254-1"/>
    </source>
</evidence>
<dbReference type="Proteomes" id="UP000095280">
    <property type="component" value="Unplaced"/>
</dbReference>
<dbReference type="AlphaFoldDB" id="A0A1I8GR06"/>
<feature type="binding site" evidence="6">
    <location>
        <position position="220"/>
    </location>
    <ligand>
        <name>Zn(2+)</name>
        <dbReference type="ChEBI" id="CHEBI:29105"/>
    </ligand>
</feature>
<evidence type="ECO:0000256" key="7">
    <source>
        <dbReference type="SAM" id="Phobius"/>
    </source>
</evidence>
<dbReference type="WBParaSite" id="maker-uti_cns_0004117-snap-gene-0.13-mRNA-1">
    <property type="protein sequence ID" value="maker-uti_cns_0004117-snap-gene-0.13-mRNA-1"/>
    <property type="gene ID" value="maker-uti_cns_0004117-snap-gene-0.13"/>
</dbReference>
<evidence type="ECO:0000256" key="2">
    <source>
        <dbReference type="ARBA" id="ARBA00007018"/>
    </source>
</evidence>
<feature type="binding site" evidence="6">
    <location>
        <position position="90"/>
    </location>
    <ligand>
        <name>Zn(2+)</name>
        <dbReference type="ChEBI" id="CHEBI:29105"/>
    </ligand>
</feature>
<dbReference type="GO" id="GO:0046872">
    <property type="term" value="F:metal ion binding"/>
    <property type="evidence" value="ECO:0007669"/>
    <property type="project" value="UniProtKB-KW"/>
</dbReference>
<feature type="transmembrane region" description="Helical" evidence="7">
    <location>
        <begin position="111"/>
        <end position="127"/>
    </location>
</feature>
<reference evidence="9 10" key="1">
    <citation type="submission" date="2016-11" db="UniProtKB">
        <authorList>
            <consortium name="WormBaseParasite"/>
        </authorList>
    </citation>
    <scope>IDENTIFICATION</scope>
</reference>
<comment type="subcellular location">
    <subcellularLocation>
        <location evidence="1">Membrane</location>
        <topology evidence="1">Multi-pass membrane protein</topology>
    </subcellularLocation>
</comment>
<keyword evidence="3 7" id="KW-0812">Transmembrane</keyword>
<dbReference type="PANTHER" id="PTHR20855:SF3">
    <property type="entry name" value="LD03007P"/>
    <property type="match status" value="1"/>
</dbReference>
<dbReference type="WBParaSite" id="maker-uti_cns_0004499-snap-gene-0.5-mRNA-1">
    <property type="protein sequence ID" value="maker-uti_cns_0004499-snap-gene-0.5-mRNA-1"/>
    <property type="gene ID" value="maker-uti_cns_0004499-snap-gene-0.5"/>
</dbReference>
<keyword evidence="8" id="KW-1185">Reference proteome</keyword>
<feature type="transmembrane region" description="Helical" evidence="7">
    <location>
        <begin position="162"/>
        <end position="181"/>
    </location>
</feature>
<evidence type="ECO:0000256" key="3">
    <source>
        <dbReference type="ARBA" id="ARBA00022692"/>
    </source>
</evidence>
<dbReference type="OrthoDB" id="186812at2759"/>
<name>A0A1I8GR06_9PLAT</name>
<keyword evidence="6" id="KW-0479">Metal-binding</keyword>
<protein>
    <submittedName>
        <fullName evidence="9 10">Monocyte to macrophage differentiation factor 2</fullName>
    </submittedName>
</protein>
<feature type="transmembrane region" description="Helical" evidence="7">
    <location>
        <begin position="188"/>
        <end position="206"/>
    </location>
</feature>
<sequence>MTDIHRRLVKSASQLNLSKYKNQRAQPGQPYVPTRQEHLANILSHLFMIPASLYRMYTMLSRSADSAQTITSLIYGASGICLFLISSLFHIFAFRGGPCQLKEIFHRCDRVFIYIFIAASYTPWLVLRDFEYDIGTSCMYTVWTAAILGITYQLLFHEKHKWLEVSLYLVVGIAPGVLVSLRMKNPDGLFELILGGAIYVFGVVFFKLDGILPFAHAIWHLFVVAGAVLHFDAVATHLVGQIHDDMGF</sequence>
<dbReference type="WBParaSite" id="maker-uti_cns_0002722-snap-gene-0.10-mRNA-1">
    <property type="protein sequence ID" value="maker-uti_cns_0002722-snap-gene-0.10-mRNA-1"/>
    <property type="gene ID" value="maker-uti_cns_0002722-snap-gene-0.10"/>
</dbReference>
<dbReference type="STRING" id="282301.A0A1I8GR06"/>
<keyword evidence="5 7" id="KW-0472">Membrane</keyword>